<protein>
    <recommendedName>
        <fullName evidence="6">Large ribosomal subunit protein uL23</fullName>
    </recommendedName>
</protein>
<keyword evidence="5 6" id="KW-0687">Ribonucleoprotein</keyword>
<comment type="similarity">
    <text evidence="1 6 7">Belongs to the universal ribosomal protein uL23 family.</text>
</comment>
<dbReference type="FunFam" id="3.30.70.330:FF:000001">
    <property type="entry name" value="50S ribosomal protein L23"/>
    <property type="match status" value="1"/>
</dbReference>
<dbReference type="AlphaFoldDB" id="A0A2T0W6Q9"/>
<dbReference type="SUPFAM" id="SSF54189">
    <property type="entry name" value="Ribosomal proteins S24e, L23 and L15e"/>
    <property type="match status" value="1"/>
</dbReference>
<evidence type="ECO:0000256" key="3">
    <source>
        <dbReference type="ARBA" id="ARBA00022884"/>
    </source>
</evidence>
<evidence type="ECO:0000256" key="4">
    <source>
        <dbReference type="ARBA" id="ARBA00022980"/>
    </source>
</evidence>
<comment type="function">
    <text evidence="6">One of the early assembly proteins it binds 23S rRNA. One of the proteins that surrounds the polypeptide exit tunnel on the outside of the ribosome. Forms the main docking site for trigger factor binding to the ribosome.</text>
</comment>
<dbReference type="InterPro" id="IPR013025">
    <property type="entry name" value="Ribosomal_uL23-like"/>
</dbReference>
<dbReference type="OrthoDB" id="9793353at2"/>
<dbReference type="InterPro" id="IPR012677">
    <property type="entry name" value="Nucleotide-bd_a/b_plait_sf"/>
</dbReference>
<gene>
    <name evidence="6" type="primary">rplW</name>
    <name evidence="8" type="ORF">CLV38_11256</name>
</gene>
<dbReference type="GO" id="GO:0019843">
    <property type="term" value="F:rRNA binding"/>
    <property type="evidence" value="ECO:0007669"/>
    <property type="project" value="UniProtKB-UniRule"/>
</dbReference>
<proteinExistence type="inferred from homology"/>
<name>A0A2T0W6Q9_9LACT</name>
<keyword evidence="9" id="KW-1185">Reference proteome</keyword>
<dbReference type="GO" id="GO:0006412">
    <property type="term" value="P:translation"/>
    <property type="evidence" value="ECO:0007669"/>
    <property type="project" value="UniProtKB-UniRule"/>
</dbReference>
<dbReference type="InterPro" id="IPR012678">
    <property type="entry name" value="Ribosomal_uL23/eL15/eS24_sf"/>
</dbReference>
<dbReference type="PANTHER" id="PTHR11620">
    <property type="entry name" value="60S RIBOSOMAL PROTEIN L23A"/>
    <property type="match status" value="1"/>
</dbReference>
<keyword evidence="2 6" id="KW-0699">rRNA-binding</keyword>
<dbReference type="PROSITE" id="PS00050">
    <property type="entry name" value="RIBOSOMAL_L23"/>
    <property type="match status" value="1"/>
</dbReference>
<dbReference type="RefSeq" id="WP_106193515.1">
    <property type="nucleotide sequence ID" value="NZ_PVTO01000012.1"/>
</dbReference>
<dbReference type="Pfam" id="PF00276">
    <property type="entry name" value="Ribosomal_L23"/>
    <property type="match status" value="1"/>
</dbReference>
<evidence type="ECO:0000256" key="2">
    <source>
        <dbReference type="ARBA" id="ARBA00022730"/>
    </source>
</evidence>
<dbReference type="GO" id="GO:0005840">
    <property type="term" value="C:ribosome"/>
    <property type="evidence" value="ECO:0007669"/>
    <property type="project" value="UniProtKB-KW"/>
</dbReference>
<organism evidence="8 9">
    <name type="scientific">Alkalibacterium olivapovliticus</name>
    <dbReference type="NCBI Taxonomy" id="99907"/>
    <lineage>
        <taxon>Bacteria</taxon>
        <taxon>Bacillati</taxon>
        <taxon>Bacillota</taxon>
        <taxon>Bacilli</taxon>
        <taxon>Lactobacillales</taxon>
        <taxon>Carnobacteriaceae</taxon>
        <taxon>Alkalibacterium</taxon>
    </lineage>
</organism>
<dbReference type="InterPro" id="IPR001014">
    <property type="entry name" value="Ribosomal_uL23_CS"/>
</dbReference>
<evidence type="ECO:0000256" key="5">
    <source>
        <dbReference type="ARBA" id="ARBA00023274"/>
    </source>
</evidence>
<accession>A0A2T0W6Q9</accession>
<reference evidence="8 9" key="1">
    <citation type="submission" date="2018-03" db="EMBL/GenBank/DDBJ databases">
        <title>Genomic Encyclopedia of Archaeal and Bacterial Type Strains, Phase II (KMG-II): from individual species to whole genera.</title>
        <authorList>
            <person name="Goeker M."/>
        </authorList>
    </citation>
    <scope>NUCLEOTIDE SEQUENCE [LARGE SCALE GENOMIC DNA]</scope>
    <source>
        <strain evidence="8 9">DSM 13175</strain>
    </source>
</reference>
<dbReference type="Gene3D" id="3.30.70.330">
    <property type="match status" value="1"/>
</dbReference>
<evidence type="ECO:0000313" key="9">
    <source>
        <dbReference type="Proteomes" id="UP000238205"/>
    </source>
</evidence>
<dbReference type="Proteomes" id="UP000238205">
    <property type="component" value="Unassembled WGS sequence"/>
</dbReference>
<dbReference type="NCBIfam" id="NF004363">
    <property type="entry name" value="PRK05738.2-4"/>
    <property type="match status" value="1"/>
</dbReference>
<keyword evidence="4 6" id="KW-0689">Ribosomal protein</keyword>
<keyword evidence="3 6" id="KW-0694">RNA-binding</keyword>
<evidence type="ECO:0000313" key="8">
    <source>
        <dbReference type="EMBL" id="PRY82400.1"/>
    </source>
</evidence>
<comment type="caution">
    <text evidence="8">The sequence shown here is derived from an EMBL/GenBank/DDBJ whole genome shotgun (WGS) entry which is preliminary data.</text>
</comment>
<dbReference type="GO" id="GO:1990904">
    <property type="term" value="C:ribonucleoprotein complex"/>
    <property type="evidence" value="ECO:0007669"/>
    <property type="project" value="UniProtKB-KW"/>
</dbReference>
<evidence type="ECO:0000256" key="7">
    <source>
        <dbReference type="RuleBase" id="RU003934"/>
    </source>
</evidence>
<sequence length="96" mass="10893">MDARNVILRPIITEASMNAMDSKKYTFEVDVRAKKPLIKKSVEEIFGVKVDKVNVVNTAKKPKRMGKYEGYTKKRRKAIITLSADSNDIALFGDEE</sequence>
<dbReference type="HAMAP" id="MF_01369_B">
    <property type="entry name" value="Ribosomal_uL23_B"/>
    <property type="match status" value="1"/>
</dbReference>
<dbReference type="GO" id="GO:0003735">
    <property type="term" value="F:structural constituent of ribosome"/>
    <property type="evidence" value="ECO:0007669"/>
    <property type="project" value="InterPro"/>
</dbReference>
<evidence type="ECO:0000256" key="6">
    <source>
        <dbReference type="HAMAP-Rule" id="MF_01369"/>
    </source>
</evidence>
<comment type="subunit">
    <text evidence="6">Part of the 50S ribosomal subunit. Contacts protein L29, and trigger factor when it is bound to the ribosome.</text>
</comment>
<evidence type="ECO:0000256" key="1">
    <source>
        <dbReference type="ARBA" id="ARBA00006700"/>
    </source>
</evidence>
<dbReference type="EMBL" id="PVTO01000012">
    <property type="protein sequence ID" value="PRY82400.1"/>
    <property type="molecule type" value="Genomic_DNA"/>
</dbReference>